<feature type="non-terminal residue" evidence="1">
    <location>
        <position position="52"/>
    </location>
</feature>
<reference evidence="1" key="1">
    <citation type="submission" date="2020-08" db="EMBL/GenBank/DDBJ databases">
        <title>Multicomponent nature underlies the extraordinary mechanical properties of spider dragline silk.</title>
        <authorList>
            <person name="Kono N."/>
            <person name="Nakamura H."/>
            <person name="Mori M."/>
            <person name="Yoshida Y."/>
            <person name="Ohtoshi R."/>
            <person name="Malay A.D."/>
            <person name="Moran D.A.P."/>
            <person name="Tomita M."/>
            <person name="Numata K."/>
            <person name="Arakawa K."/>
        </authorList>
    </citation>
    <scope>NUCLEOTIDE SEQUENCE</scope>
</reference>
<comment type="caution">
    <text evidence="1">The sequence shown here is derived from an EMBL/GenBank/DDBJ whole genome shotgun (WGS) entry which is preliminary data.</text>
</comment>
<evidence type="ECO:0000313" key="2">
    <source>
        <dbReference type="Proteomes" id="UP000887013"/>
    </source>
</evidence>
<sequence>MNSGSSSNKTYIFRLSSNWRLPLWTRSYGKAPSLDQGDLPDYNETIFLSGVP</sequence>
<gene>
    <name evidence="1" type="ORF">NPIL_542011</name>
</gene>
<organism evidence="1 2">
    <name type="scientific">Nephila pilipes</name>
    <name type="common">Giant wood spider</name>
    <name type="synonym">Nephila maculata</name>
    <dbReference type="NCBI Taxonomy" id="299642"/>
    <lineage>
        <taxon>Eukaryota</taxon>
        <taxon>Metazoa</taxon>
        <taxon>Ecdysozoa</taxon>
        <taxon>Arthropoda</taxon>
        <taxon>Chelicerata</taxon>
        <taxon>Arachnida</taxon>
        <taxon>Araneae</taxon>
        <taxon>Araneomorphae</taxon>
        <taxon>Entelegynae</taxon>
        <taxon>Araneoidea</taxon>
        <taxon>Nephilidae</taxon>
        <taxon>Nephila</taxon>
    </lineage>
</organism>
<accession>A0A8X6N9U9</accession>
<proteinExistence type="predicted"/>
<dbReference type="EMBL" id="BMAW01007250">
    <property type="protein sequence ID" value="GFT03000.1"/>
    <property type="molecule type" value="Genomic_DNA"/>
</dbReference>
<keyword evidence="2" id="KW-1185">Reference proteome</keyword>
<dbReference type="Proteomes" id="UP000887013">
    <property type="component" value="Unassembled WGS sequence"/>
</dbReference>
<dbReference type="AlphaFoldDB" id="A0A8X6N9U9"/>
<protein>
    <submittedName>
        <fullName evidence="1">Uncharacterized protein</fullName>
    </submittedName>
</protein>
<name>A0A8X6N9U9_NEPPI</name>
<evidence type="ECO:0000313" key="1">
    <source>
        <dbReference type="EMBL" id="GFT03000.1"/>
    </source>
</evidence>